<dbReference type="PROSITE" id="PS50082">
    <property type="entry name" value="WD_REPEATS_2"/>
    <property type="match status" value="4"/>
</dbReference>
<dbReference type="Gene3D" id="3.40.50.300">
    <property type="entry name" value="P-loop containing nucleotide triphosphate hydrolases"/>
    <property type="match status" value="1"/>
</dbReference>
<sequence length="1038" mass="114002">MGRLLSRPSDQQTGSRNAWDLPQNIKNWIKKTASSDKTKATGHTAWTTLETTLQLLETSSDAFPPLKAALTTLIGCLDIIRAAAGNDQDYADLASRFAGMANTLSRYMNELGPAEANDDKITGIIQKNDIGLRTLSEVRKQREMLLLGGLSAVTDAKYNSSYSTTIKRRGCTAETREKVQDDLQKWVQDPNGARVFWMSGMAGTGKTTLAYSLCEWLEKNNQLGASFFCSRTSSSCSDFSRIVPTIAYQLAQCSPSFRSALRQALIENPEVGGQNVVLQFKGLLQEPLSKSEAEISKGVVIVIDALDECGNKAGVRLMLEMLLKFAPNLPLKFFVTSRPEPVIYDKMTSPEGIPSALMHLHDVEQDLVEQDIQKYLTEALSSMRPPPKKRQIERLARNSGRLFIYAATVAHYIYPDDIPVDSAARLKTMLMTNVERRKRGSGKQYEELDQLYNTVLSMAFDKRLEEGELKNMRQVLWTAVCAREPMTVKTMSSVLNLTYGQVSLALRPLRSVLHVSEGSEVVSTLHASFPDYLLDHSRSGSGKFHCDEPKHSEFLAQRCFEVMKGLRFNICNLESAFVLDKHVPDLDDRIKEAISPSLSYACRLLFWMEVLNLEKCINMGAGMLLQVQNWLSKNNELGDIQKQTGDARNFVTTFTAGPCSQSTPHIYISVLPLCPKSSSVYKCYWERTRGLMVVKGTIIDEREGAALALWEGADVISQAAFSPDGDRIVIAEGNSVWVRDSQTGAIVAGPFEGHPERVLSVAFSPDGTRITGSAANGPFEGHTEAVMSVAFSPDGTRIVSGSGDNTIRVWDLQTGSSVAGLFKGHTSSVASVAFSPDGTRIVSGSYDNTIRVWDSQTGSAAAGPFEGHTSSVTSVAFSPDGTCIASGSNDNTIRVWDLQTGSAAAGPFKGHASLVMSVAFSPDGTRLVSGSWDNTIRVWDLQPIVGQFVEGTEATHSLVPKLGSTQVESTEFIVASRWVINNDGWVVTNDDEILFWAPPDLHENFPLCPTLLCISPYGSIRVEHWDLLFGDRWSNCFV</sequence>
<dbReference type="PROSITE" id="PS50294">
    <property type="entry name" value="WD_REPEATS_REGION"/>
    <property type="match status" value="4"/>
</dbReference>
<keyword evidence="1 3" id="KW-0853">WD repeat</keyword>
<dbReference type="SUPFAM" id="SSF50978">
    <property type="entry name" value="WD40 repeat-like"/>
    <property type="match status" value="1"/>
</dbReference>
<evidence type="ECO:0000256" key="3">
    <source>
        <dbReference type="PROSITE-ProRule" id="PRU00221"/>
    </source>
</evidence>
<dbReference type="Pfam" id="PF00400">
    <property type="entry name" value="WD40"/>
    <property type="match status" value="5"/>
</dbReference>
<dbReference type="InterPro" id="IPR036322">
    <property type="entry name" value="WD40_repeat_dom_sf"/>
</dbReference>
<evidence type="ECO:0000256" key="1">
    <source>
        <dbReference type="ARBA" id="ARBA00022574"/>
    </source>
</evidence>
<dbReference type="InterPro" id="IPR056884">
    <property type="entry name" value="NPHP3-like_N"/>
</dbReference>
<dbReference type="Proteomes" id="UP000383932">
    <property type="component" value="Unassembled WGS sequence"/>
</dbReference>
<dbReference type="PROSITE" id="PS00678">
    <property type="entry name" value="WD_REPEATS_1"/>
    <property type="match status" value="4"/>
</dbReference>
<feature type="domain" description="NACHT" evidence="4">
    <location>
        <begin position="194"/>
        <end position="339"/>
    </location>
</feature>
<keyword evidence="2" id="KW-0677">Repeat</keyword>
<gene>
    <name evidence="5" type="ORF">CTheo_6485</name>
</gene>
<dbReference type="InterPro" id="IPR020472">
    <property type="entry name" value="WD40_PAC1"/>
</dbReference>
<proteinExistence type="predicted"/>
<dbReference type="EMBL" id="SSOP01000200">
    <property type="protein sequence ID" value="KAB5590079.1"/>
    <property type="molecule type" value="Genomic_DNA"/>
</dbReference>
<dbReference type="OrthoDB" id="538223at2759"/>
<feature type="repeat" description="WD" evidence="3">
    <location>
        <begin position="908"/>
        <end position="942"/>
    </location>
</feature>
<evidence type="ECO:0000259" key="4">
    <source>
        <dbReference type="PROSITE" id="PS50837"/>
    </source>
</evidence>
<dbReference type="Gene3D" id="2.130.10.10">
    <property type="entry name" value="YVTN repeat-like/Quinoprotein amine dehydrogenase"/>
    <property type="match status" value="3"/>
</dbReference>
<dbReference type="PANTHER" id="PTHR22847:SF637">
    <property type="entry name" value="WD REPEAT DOMAIN 5B"/>
    <property type="match status" value="1"/>
</dbReference>
<accession>A0A5N5QEN7</accession>
<dbReference type="InterPro" id="IPR015943">
    <property type="entry name" value="WD40/YVTN_repeat-like_dom_sf"/>
</dbReference>
<dbReference type="InterPro" id="IPR007111">
    <property type="entry name" value="NACHT_NTPase"/>
</dbReference>
<evidence type="ECO:0000313" key="6">
    <source>
        <dbReference type="Proteomes" id="UP000383932"/>
    </source>
</evidence>
<feature type="repeat" description="WD" evidence="3">
    <location>
        <begin position="822"/>
        <end position="863"/>
    </location>
</feature>
<dbReference type="PRINTS" id="PR00320">
    <property type="entry name" value="GPROTEINBRPT"/>
</dbReference>
<reference evidence="5 6" key="1">
    <citation type="journal article" date="2019" name="Fungal Biol. Biotechnol.">
        <title>Draft genome sequence of fastidious pathogen Ceratobasidium theobromae, which causes vascular-streak dieback in Theobroma cacao.</title>
        <authorList>
            <person name="Ali S.S."/>
            <person name="Asman A."/>
            <person name="Shao J."/>
            <person name="Firmansyah A.P."/>
            <person name="Susilo A.W."/>
            <person name="Rosmana A."/>
            <person name="McMahon P."/>
            <person name="Junaid M."/>
            <person name="Guest D."/>
            <person name="Kheng T.Y."/>
            <person name="Meinhardt L.W."/>
            <person name="Bailey B.A."/>
        </authorList>
    </citation>
    <scope>NUCLEOTIDE SEQUENCE [LARGE SCALE GENOMIC DNA]</scope>
    <source>
        <strain evidence="5 6">CT2</strain>
    </source>
</reference>
<organism evidence="5 6">
    <name type="scientific">Ceratobasidium theobromae</name>
    <dbReference type="NCBI Taxonomy" id="1582974"/>
    <lineage>
        <taxon>Eukaryota</taxon>
        <taxon>Fungi</taxon>
        <taxon>Dikarya</taxon>
        <taxon>Basidiomycota</taxon>
        <taxon>Agaricomycotina</taxon>
        <taxon>Agaricomycetes</taxon>
        <taxon>Cantharellales</taxon>
        <taxon>Ceratobasidiaceae</taxon>
        <taxon>Ceratobasidium</taxon>
    </lineage>
</organism>
<dbReference type="InterPro" id="IPR019775">
    <property type="entry name" value="WD40_repeat_CS"/>
</dbReference>
<protein>
    <submittedName>
        <fullName evidence="5">Vegetative incompatibility protein HET-E-1</fullName>
    </submittedName>
</protein>
<keyword evidence="6" id="KW-1185">Reference proteome</keyword>
<dbReference type="Pfam" id="PF24883">
    <property type="entry name" value="NPHP3_N"/>
    <property type="match status" value="1"/>
</dbReference>
<dbReference type="PANTHER" id="PTHR22847">
    <property type="entry name" value="WD40 REPEAT PROTEIN"/>
    <property type="match status" value="1"/>
</dbReference>
<evidence type="ECO:0000313" key="5">
    <source>
        <dbReference type="EMBL" id="KAB5590079.1"/>
    </source>
</evidence>
<dbReference type="PROSITE" id="PS50837">
    <property type="entry name" value="NACHT"/>
    <property type="match status" value="1"/>
</dbReference>
<feature type="repeat" description="WD" evidence="3">
    <location>
        <begin position="779"/>
        <end position="820"/>
    </location>
</feature>
<dbReference type="CDD" id="cd00200">
    <property type="entry name" value="WD40"/>
    <property type="match status" value="1"/>
</dbReference>
<dbReference type="AlphaFoldDB" id="A0A5N5QEN7"/>
<name>A0A5N5QEN7_9AGAM</name>
<dbReference type="SMART" id="SM00320">
    <property type="entry name" value="WD40"/>
    <property type="match status" value="5"/>
</dbReference>
<dbReference type="SUPFAM" id="SSF52540">
    <property type="entry name" value="P-loop containing nucleoside triphosphate hydrolases"/>
    <property type="match status" value="1"/>
</dbReference>
<evidence type="ECO:0000256" key="2">
    <source>
        <dbReference type="ARBA" id="ARBA00022737"/>
    </source>
</evidence>
<feature type="repeat" description="WD" evidence="3">
    <location>
        <begin position="865"/>
        <end position="906"/>
    </location>
</feature>
<dbReference type="InterPro" id="IPR001680">
    <property type="entry name" value="WD40_rpt"/>
</dbReference>
<comment type="caution">
    <text evidence="5">The sequence shown here is derived from an EMBL/GenBank/DDBJ whole genome shotgun (WGS) entry which is preliminary data.</text>
</comment>
<dbReference type="GO" id="GO:1990234">
    <property type="term" value="C:transferase complex"/>
    <property type="evidence" value="ECO:0007669"/>
    <property type="project" value="UniProtKB-ARBA"/>
</dbReference>
<dbReference type="InterPro" id="IPR027417">
    <property type="entry name" value="P-loop_NTPase"/>
</dbReference>